<evidence type="ECO:0000259" key="2">
    <source>
        <dbReference type="Pfam" id="PF25942"/>
    </source>
</evidence>
<feature type="region of interest" description="Disordered" evidence="1">
    <location>
        <begin position="1"/>
        <end position="20"/>
    </location>
</feature>
<protein>
    <recommendedName>
        <fullName evidence="2">Ig-like domain-containing protein</fullName>
    </recommendedName>
</protein>
<dbReference type="Pfam" id="PF25942">
    <property type="entry name" value="Ig_halo"/>
    <property type="match status" value="1"/>
</dbReference>
<sequence length="147" mass="15512">MARASPSDRSEDANEDRLTATVSRRSIGRAVAAMGLPLTAGCSAITGALGGDPGEVTVFNDTDSSVTATVTVTNIGAEDEVLADTADIDAAAAAKYDDVFESATRYRFAVETTSGLSDSYEWELPSTDHYLYITISGDSIEFEENEP</sequence>
<name>A0AAV3TDZ3_9EURY</name>
<dbReference type="RefSeq" id="WP_377074057.1">
    <property type="nucleotide sequence ID" value="NZ_JBHSWS010000038.1"/>
</dbReference>
<keyword evidence="4" id="KW-1185">Reference proteome</keyword>
<feature type="domain" description="Ig-like" evidence="2">
    <location>
        <begin position="69"/>
        <end position="136"/>
    </location>
</feature>
<evidence type="ECO:0000313" key="4">
    <source>
        <dbReference type="Proteomes" id="UP001500420"/>
    </source>
</evidence>
<proteinExistence type="predicted"/>
<feature type="compositionally biased region" description="Basic and acidic residues" evidence="1">
    <location>
        <begin position="1"/>
        <end position="18"/>
    </location>
</feature>
<evidence type="ECO:0000313" key="3">
    <source>
        <dbReference type="EMBL" id="GAA0681674.1"/>
    </source>
</evidence>
<comment type="caution">
    <text evidence="3">The sequence shown here is derived from an EMBL/GenBank/DDBJ whole genome shotgun (WGS) entry which is preliminary data.</text>
</comment>
<organism evidence="3 4">
    <name type="scientific">Natronoarchaeum mannanilyticum</name>
    <dbReference type="NCBI Taxonomy" id="926360"/>
    <lineage>
        <taxon>Archaea</taxon>
        <taxon>Methanobacteriati</taxon>
        <taxon>Methanobacteriota</taxon>
        <taxon>Stenosarchaea group</taxon>
        <taxon>Halobacteria</taxon>
        <taxon>Halobacteriales</taxon>
        <taxon>Natronoarchaeaceae</taxon>
    </lineage>
</organism>
<dbReference type="Proteomes" id="UP001500420">
    <property type="component" value="Unassembled WGS sequence"/>
</dbReference>
<dbReference type="EMBL" id="BAAADV010000008">
    <property type="protein sequence ID" value="GAA0681674.1"/>
    <property type="molecule type" value="Genomic_DNA"/>
</dbReference>
<dbReference type="InterPro" id="IPR058929">
    <property type="entry name" value="Ig_halo"/>
</dbReference>
<evidence type="ECO:0000256" key="1">
    <source>
        <dbReference type="SAM" id="MobiDB-lite"/>
    </source>
</evidence>
<accession>A0AAV3TDZ3</accession>
<dbReference type="AlphaFoldDB" id="A0AAV3TDZ3"/>
<reference evidence="3 4" key="1">
    <citation type="journal article" date="2019" name="Int. J. Syst. Evol. Microbiol.">
        <title>The Global Catalogue of Microorganisms (GCM) 10K type strain sequencing project: providing services to taxonomists for standard genome sequencing and annotation.</title>
        <authorList>
            <consortium name="The Broad Institute Genomics Platform"/>
            <consortium name="The Broad Institute Genome Sequencing Center for Infectious Disease"/>
            <person name="Wu L."/>
            <person name="Ma J."/>
        </authorList>
    </citation>
    <scope>NUCLEOTIDE SEQUENCE [LARGE SCALE GENOMIC DNA]</scope>
    <source>
        <strain evidence="3 4">JCM 16328</strain>
    </source>
</reference>
<gene>
    <name evidence="3" type="ORF">GCM10009020_33430</name>
</gene>